<evidence type="ECO:0000313" key="2">
    <source>
        <dbReference type="Proteomes" id="UP000528734"/>
    </source>
</evidence>
<dbReference type="AlphaFoldDB" id="A0A7Y4M5K4"/>
<dbReference type="EMBL" id="JAAVLW010000010">
    <property type="protein sequence ID" value="NOJ50205.1"/>
    <property type="molecule type" value="Genomic_DNA"/>
</dbReference>
<name>A0A7Y4M5K4_9BRAD</name>
<dbReference type="RefSeq" id="WP_171713238.1">
    <property type="nucleotide sequence ID" value="NZ_JAAVLW010000010.1"/>
</dbReference>
<proteinExistence type="predicted"/>
<accession>A0A7Y4M5K4</accession>
<gene>
    <name evidence="1" type="ORF">HCN50_28865</name>
</gene>
<dbReference type="Proteomes" id="UP000528734">
    <property type="component" value="Unassembled WGS sequence"/>
</dbReference>
<reference evidence="1 2" key="1">
    <citation type="submission" date="2020-03" db="EMBL/GenBank/DDBJ databases">
        <title>Bradyrhizobium diversity isolated from nodules of Muelleranthus trifoliolatus.</title>
        <authorList>
            <person name="Klepa M."/>
            <person name="Helene L."/>
            <person name="Hungria M."/>
        </authorList>
    </citation>
    <scope>NUCLEOTIDE SEQUENCE [LARGE SCALE GENOMIC DNA]</scope>
    <source>
        <strain evidence="1 2">WSM 1744</strain>
    </source>
</reference>
<sequence>MRMIASLELAPVRIDFPLMMPEGCEIVPFVEFASDESKEPKERLQACCAIERPGALVTKLEHRDRLIDQRGRLRPGNRCR</sequence>
<organism evidence="1 2">
    <name type="scientific">Bradyrhizobium archetypum</name>
    <dbReference type="NCBI Taxonomy" id="2721160"/>
    <lineage>
        <taxon>Bacteria</taxon>
        <taxon>Pseudomonadati</taxon>
        <taxon>Pseudomonadota</taxon>
        <taxon>Alphaproteobacteria</taxon>
        <taxon>Hyphomicrobiales</taxon>
        <taxon>Nitrobacteraceae</taxon>
        <taxon>Bradyrhizobium</taxon>
    </lineage>
</organism>
<comment type="caution">
    <text evidence="1">The sequence shown here is derived from an EMBL/GenBank/DDBJ whole genome shotgun (WGS) entry which is preliminary data.</text>
</comment>
<protein>
    <submittedName>
        <fullName evidence="1">Uncharacterized protein</fullName>
    </submittedName>
</protein>
<evidence type="ECO:0000313" key="1">
    <source>
        <dbReference type="EMBL" id="NOJ50205.1"/>
    </source>
</evidence>
<keyword evidence="2" id="KW-1185">Reference proteome</keyword>